<dbReference type="Pfam" id="PF02798">
    <property type="entry name" value="GST_N"/>
    <property type="match status" value="1"/>
</dbReference>
<evidence type="ECO:0000256" key="3">
    <source>
        <dbReference type="ARBA" id="ARBA00022679"/>
    </source>
</evidence>
<dbReference type="InterPro" id="IPR050213">
    <property type="entry name" value="GST_superfamily"/>
</dbReference>
<evidence type="ECO:0000313" key="9">
    <source>
        <dbReference type="Proteomes" id="UP000410492"/>
    </source>
</evidence>
<dbReference type="InterPro" id="IPR036282">
    <property type="entry name" value="Glutathione-S-Trfase_C_sf"/>
</dbReference>
<dbReference type="CDD" id="cd03192">
    <property type="entry name" value="GST_C_Sigma_like"/>
    <property type="match status" value="1"/>
</dbReference>
<reference evidence="8 9" key="1">
    <citation type="submission" date="2019-01" db="EMBL/GenBank/DDBJ databases">
        <authorList>
            <person name="Sayadi A."/>
        </authorList>
    </citation>
    <scope>NUCLEOTIDE SEQUENCE [LARGE SCALE GENOMIC DNA]</scope>
</reference>
<dbReference type="Gene3D" id="3.40.30.10">
    <property type="entry name" value="Glutaredoxin"/>
    <property type="match status" value="1"/>
</dbReference>
<sequence>MAPAYKLTYFNVTALGEPTRFLFSYGGIDFEDVRITTEQWPQIKPNMPFGQVPLLEHGGKAAHQSMAIARYAAKQVKLVGKDDWEDLEIDAAVDTVNDLRQKLAVYHYENDEKIKQEKGEVVFKEQLPYYLERLNAQAEKNGGHLACNRLTWADMYLAAILPYLNFMAKKDILADAPALKKVCDQVYQLPNIKKWLEKRPKTEF</sequence>
<dbReference type="InterPro" id="IPR004046">
    <property type="entry name" value="GST_C"/>
</dbReference>
<dbReference type="SUPFAM" id="SSF47616">
    <property type="entry name" value="GST C-terminal domain-like"/>
    <property type="match status" value="1"/>
</dbReference>
<feature type="domain" description="GST N-terminal" evidence="6">
    <location>
        <begin position="3"/>
        <end position="80"/>
    </location>
</feature>
<dbReference type="Gene3D" id="1.20.1050.10">
    <property type="match status" value="1"/>
</dbReference>
<dbReference type="FunFam" id="3.40.30.10:FF:000035">
    <property type="entry name" value="hematopoietic prostaglandin D synthase"/>
    <property type="match status" value="1"/>
</dbReference>
<feature type="domain" description="GST C-terminal" evidence="7">
    <location>
        <begin position="82"/>
        <end position="204"/>
    </location>
</feature>
<proteinExistence type="inferred from homology"/>
<dbReference type="AlphaFoldDB" id="A0A653DMX0"/>
<dbReference type="SFLD" id="SFLDG00363">
    <property type="entry name" value="AMPS_(cytGST):_Alpha-__Mu-__Pi"/>
    <property type="match status" value="1"/>
</dbReference>
<dbReference type="GO" id="GO:0004602">
    <property type="term" value="F:glutathione peroxidase activity"/>
    <property type="evidence" value="ECO:0007669"/>
    <property type="project" value="UniProtKB-ARBA"/>
</dbReference>
<evidence type="ECO:0000256" key="4">
    <source>
        <dbReference type="ARBA" id="ARBA00038317"/>
    </source>
</evidence>
<dbReference type="PROSITE" id="PS50405">
    <property type="entry name" value="GST_CTER"/>
    <property type="match status" value="1"/>
</dbReference>
<dbReference type="PROSITE" id="PS50404">
    <property type="entry name" value="GST_NTER"/>
    <property type="match status" value="1"/>
</dbReference>
<evidence type="ECO:0000259" key="6">
    <source>
        <dbReference type="PROSITE" id="PS50404"/>
    </source>
</evidence>
<dbReference type="InterPro" id="IPR010987">
    <property type="entry name" value="Glutathione-S-Trfase_C-like"/>
</dbReference>
<evidence type="ECO:0000259" key="7">
    <source>
        <dbReference type="PROSITE" id="PS50405"/>
    </source>
</evidence>
<evidence type="ECO:0000256" key="5">
    <source>
        <dbReference type="ARBA" id="ARBA00047960"/>
    </source>
</evidence>
<dbReference type="OrthoDB" id="414243at2759"/>
<evidence type="ECO:0000313" key="8">
    <source>
        <dbReference type="EMBL" id="VEN61543.1"/>
    </source>
</evidence>
<accession>A0A653DMX0</accession>
<dbReference type="InterPro" id="IPR036249">
    <property type="entry name" value="Thioredoxin-like_sf"/>
</dbReference>
<dbReference type="PANTHER" id="PTHR11571">
    <property type="entry name" value="GLUTATHIONE S-TRANSFERASE"/>
    <property type="match status" value="1"/>
</dbReference>
<name>A0A653DMX0_CALMS</name>
<organism evidence="8 9">
    <name type="scientific">Callosobruchus maculatus</name>
    <name type="common">Southern cowpea weevil</name>
    <name type="synonym">Pulse bruchid</name>
    <dbReference type="NCBI Taxonomy" id="64391"/>
    <lineage>
        <taxon>Eukaryota</taxon>
        <taxon>Metazoa</taxon>
        <taxon>Ecdysozoa</taxon>
        <taxon>Arthropoda</taxon>
        <taxon>Hexapoda</taxon>
        <taxon>Insecta</taxon>
        <taxon>Pterygota</taxon>
        <taxon>Neoptera</taxon>
        <taxon>Endopterygota</taxon>
        <taxon>Coleoptera</taxon>
        <taxon>Polyphaga</taxon>
        <taxon>Cucujiformia</taxon>
        <taxon>Chrysomeloidea</taxon>
        <taxon>Chrysomelidae</taxon>
        <taxon>Bruchinae</taxon>
        <taxon>Bruchini</taxon>
        <taxon>Callosobruchus</taxon>
    </lineage>
</organism>
<gene>
    <name evidence="8" type="ORF">CALMAC_LOCUS18922</name>
</gene>
<dbReference type="EMBL" id="CAACVG010013239">
    <property type="protein sequence ID" value="VEN61543.1"/>
    <property type="molecule type" value="Genomic_DNA"/>
</dbReference>
<dbReference type="CDD" id="cd03039">
    <property type="entry name" value="GST_N_Sigma_like"/>
    <property type="match status" value="1"/>
</dbReference>
<dbReference type="InterPro" id="IPR040079">
    <property type="entry name" value="Glutathione_S-Trfase"/>
</dbReference>
<dbReference type="SFLD" id="SFLDS00019">
    <property type="entry name" value="Glutathione_Transferase_(cytos"/>
    <property type="match status" value="1"/>
</dbReference>
<dbReference type="EC" id="2.5.1.18" evidence="2"/>
<keyword evidence="3" id="KW-0808">Transferase</keyword>
<dbReference type="PANTHER" id="PTHR11571:SF224">
    <property type="entry name" value="HEMATOPOIETIC PROSTAGLANDIN D SYNTHASE"/>
    <property type="match status" value="1"/>
</dbReference>
<comment type="catalytic activity">
    <reaction evidence="5">
        <text>RX + glutathione = an S-substituted glutathione + a halide anion + H(+)</text>
        <dbReference type="Rhea" id="RHEA:16437"/>
        <dbReference type="ChEBI" id="CHEBI:15378"/>
        <dbReference type="ChEBI" id="CHEBI:16042"/>
        <dbReference type="ChEBI" id="CHEBI:17792"/>
        <dbReference type="ChEBI" id="CHEBI:57925"/>
        <dbReference type="ChEBI" id="CHEBI:90779"/>
        <dbReference type="EC" id="2.5.1.18"/>
    </reaction>
</comment>
<dbReference type="SUPFAM" id="SSF52833">
    <property type="entry name" value="Thioredoxin-like"/>
    <property type="match status" value="1"/>
</dbReference>
<dbReference type="SFLD" id="SFLDG01205">
    <property type="entry name" value="AMPS.1"/>
    <property type="match status" value="1"/>
</dbReference>
<dbReference type="GO" id="GO:0004364">
    <property type="term" value="F:glutathione transferase activity"/>
    <property type="evidence" value="ECO:0007669"/>
    <property type="project" value="UniProtKB-EC"/>
</dbReference>
<dbReference type="FunFam" id="1.20.1050.10:FF:000030">
    <property type="entry name" value="Glutathione S-transferase S1"/>
    <property type="match status" value="1"/>
</dbReference>
<dbReference type="GO" id="GO:0006749">
    <property type="term" value="P:glutathione metabolic process"/>
    <property type="evidence" value="ECO:0007669"/>
    <property type="project" value="TreeGrafter"/>
</dbReference>
<dbReference type="Pfam" id="PF14497">
    <property type="entry name" value="GST_C_3"/>
    <property type="match status" value="1"/>
</dbReference>
<comment type="subunit">
    <text evidence="1">Homodimer.</text>
</comment>
<dbReference type="InterPro" id="IPR004045">
    <property type="entry name" value="Glutathione_S-Trfase_N"/>
</dbReference>
<comment type="similarity">
    <text evidence="4">Belongs to the GST superfamily. Sigma family.</text>
</comment>
<dbReference type="Proteomes" id="UP000410492">
    <property type="component" value="Unassembled WGS sequence"/>
</dbReference>
<keyword evidence="9" id="KW-1185">Reference proteome</keyword>
<protein>
    <recommendedName>
        <fullName evidence="2">glutathione transferase</fullName>
        <ecNumber evidence="2">2.5.1.18</ecNumber>
    </recommendedName>
</protein>
<evidence type="ECO:0000256" key="2">
    <source>
        <dbReference type="ARBA" id="ARBA00012452"/>
    </source>
</evidence>
<evidence type="ECO:0000256" key="1">
    <source>
        <dbReference type="ARBA" id="ARBA00011738"/>
    </source>
</evidence>